<name>A0A6C0JJJ7_9ZZZZ</name>
<proteinExistence type="predicted"/>
<evidence type="ECO:0000256" key="1">
    <source>
        <dbReference type="SAM" id="MobiDB-lite"/>
    </source>
</evidence>
<reference evidence="3" key="1">
    <citation type="journal article" date="2020" name="Nature">
        <title>Giant virus diversity and host interactions through global metagenomics.</title>
        <authorList>
            <person name="Schulz F."/>
            <person name="Roux S."/>
            <person name="Paez-Espino D."/>
            <person name="Jungbluth S."/>
            <person name="Walsh D.A."/>
            <person name="Denef V.J."/>
            <person name="McMahon K.D."/>
            <person name="Konstantinidis K.T."/>
            <person name="Eloe-Fadrosh E.A."/>
            <person name="Kyrpides N.C."/>
            <person name="Woyke T."/>
        </authorList>
    </citation>
    <scope>NUCLEOTIDE SEQUENCE</scope>
    <source>
        <strain evidence="3">GVMAG-M-3300027736-24</strain>
    </source>
</reference>
<dbReference type="SUPFAM" id="SSF50249">
    <property type="entry name" value="Nucleic acid-binding proteins"/>
    <property type="match status" value="1"/>
</dbReference>
<dbReference type="EMBL" id="MN740420">
    <property type="protein sequence ID" value="QHU05822.1"/>
    <property type="molecule type" value="Genomic_DNA"/>
</dbReference>
<dbReference type="PROSITE" id="PS50832">
    <property type="entry name" value="S1_IF1_TYPE"/>
    <property type="match status" value="1"/>
</dbReference>
<dbReference type="AlphaFoldDB" id="A0A6C0JJJ7"/>
<feature type="compositionally biased region" description="Basic residues" evidence="1">
    <location>
        <begin position="1"/>
        <end position="15"/>
    </location>
</feature>
<dbReference type="InterPro" id="IPR006196">
    <property type="entry name" value="RNA-binding_domain_S1_IF1"/>
</dbReference>
<dbReference type="GO" id="GO:0003743">
    <property type="term" value="F:translation initiation factor activity"/>
    <property type="evidence" value="ECO:0007669"/>
    <property type="project" value="InterPro"/>
</dbReference>
<dbReference type="GO" id="GO:0003723">
    <property type="term" value="F:RNA binding"/>
    <property type="evidence" value="ECO:0007669"/>
    <property type="project" value="InterPro"/>
</dbReference>
<dbReference type="SMART" id="SM00652">
    <property type="entry name" value="eIF1a"/>
    <property type="match status" value="1"/>
</dbReference>
<protein>
    <recommendedName>
        <fullName evidence="2">S1-like domain-containing protein</fullName>
    </recommendedName>
</protein>
<dbReference type="PANTHER" id="PTHR21668">
    <property type="entry name" value="EIF-1A"/>
    <property type="match status" value="1"/>
</dbReference>
<feature type="region of interest" description="Disordered" evidence="1">
    <location>
        <begin position="1"/>
        <end position="24"/>
    </location>
</feature>
<dbReference type="InterPro" id="IPR001253">
    <property type="entry name" value="TIF_eIF-1A"/>
</dbReference>
<organism evidence="3">
    <name type="scientific">viral metagenome</name>
    <dbReference type="NCBI Taxonomy" id="1070528"/>
    <lineage>
        <taxon>unclassified sequences</taxon>
        <taxon>metagenomes</taxon>
        <taxon>organismal metagenomes</taxon>
    </lineage>
</organism>
<sequence length="152" mass="17430">MGKNLKGGHHKHQKKVTNDRRVRLSQSEDEVYSIVIKMMGNGQCHIKGNDDITRLCEIRGSFRGKNKASNIVKTGSWVLVGLRTWESAHDTKLPKCDLLEIYSSNDKETLLQTNNNFTILLKQGNEMSNTTEEMDEIKFTEEEEFEIDISKI</sequence>
<feature type="domain" description="S1-like" evidence="2">
    <location>
        <begin position="20"/>
        <end position="103"/>
    </location>
</feature>
<evidence type="ECO:0000313" key="3">
    <source>
        <dbReference type="EMBL" id="QHU05822.1"/>
    </source>
</evidence>
<dbReference type="Gene3D" id="2.40.50.140">
    <property type="entry name" value="Nucleic acid-binding proteins"/>
    <property type="match status" value="1"/>
</dbReference>
<accession>A0A6C0JJJ7</accession>
<evidence type="ECO:0000259" key="2">
    <source>
        <dbReference type="PROSITE" id="PS50832"/>
    </source>
</evidence>
<dbReference type="InterPro" id="IPR012340">
    <property type="entry name" value="NA-bd_OB-fold"/>
</dbReference>